<dbReference type="Pfam" id="PF06107">
    <property type="entry name" value="DUF951"/>
    <property type="match status" value="1"/>
</dbReference>
<dbReference type="PANTHER" id="PTHR38455:SF1">
    <property type="entry name" value="DUF951 DOMAIN-CONTAINING PROTEIN"/>
    <property type="match status" value="1"/>
</dbReference>
<sequence>MFALGDIVQMKKPHACGANRWEIIRLGADIKIRCLGCGHIVMLPRRDFTKKLKKVLQLAAEVDASQESEYLPLTEIKRPNN</sequence>
<organism evidence="1 2">
    <name type="scientific">Lapidilactobacillus gannanensis</name>
    <dbReference type="NCBI Taxonomy" id="2486002"/>
    <lineage>
        <taxon>Bacteria</taxon>
        <taxon>Bacillati</taxon>
        <taxon>Bacillota</taxon>
        <taxon>Bacilli</taxon>
        <taxon>Lactobacillales</taxon>
        <taxon>Lactobacillaceae</taxon>
        <taxon>Lapidilactobacillus</taxon>
    </lineage>
</organism>
<dbReference type="InterPro" id="IPR009296">
    <property type="entry name" value="DUF951"/>
</dbReference>
<protein>
    <submittedName>
        <fullName evidence="1">DUF951 domain-containing protein</fullName>
    </submittedName>
</protein>
<evidence type="ECO:0000313" key="1">
    <source>
        <dbReference type="EMBL" id="MFD1410939.1"/>
    </source>
</evidence>
<accession>A0ABW4BL85</accession>
<proteinExistence type="predicted"/>
<gene>
    <name evidence="1" type="ORF">ACFQ4R_04850</name>
</gene>
<evidence type="ECO:0000313" key="2">
    <source>
        <dbReference type="Proteomes" id="UP001597191"/>
    </source>
</evidence>
<dbReference type="PANTHER" id="PTHR38455">
    <property type="entry name" value="HYPOTHETICAL CYTOSOLIC PROTEIN"/>
    <property type="match status" value="1"/>
</dbReference>
<comment type="caution">
    <text evidence="1">The sequence shown here is derived from an EMBL/GenBank/DDBJ whole genome shotgun (WGS) entry which is preliminary data.</text>
</comment>
<reference evidence="2" key="1">
    <citation type="journal article" date="2019" name="Int. J. Syst. Evol. Microbiol.">
        <title>The Global Catalogue of Microorganisms (GCM) 10K type strain sequencing project: providing services to taxonomists for standard genome sequencing and annotation.</title>
        <authorList>
            <consortium name="The Broad Institute Genomics Platform"/>
            <consortium name="The Broad Institute Genome Sequencing Center for Infectious Disease"/>
            <person name="Wu L."/>
            <person name="Ma J."/>
        </authorList>
    </citation>
    <scope>NUCLEOTIDE SEQUENCE [LARGE SCALE GENOMIC DNA]</scope>
    <source>
        <strain evidence="2">CCM 8937</strain>
    </source>
</reference>
<dbReference type="EMBL" id="JBHTOH010000030">
    <property type="protein sequence ID" value="MFD1410939.1"/>
    <property type="molecule type" value="Genomic_DNA"/>
</dbReference>
<dbReference type="RefSeq" id="WP_125649310.1">
    <property type="nucleotide sequence ID" value="NZ_JBHTOH010000030.1"/>
</dbReference>
<name>A0ABW4BL85_9LACO</name>
<dbReference type="Proteomes" id="UP001597191">
    <property type="component" value="Unassembled WGS sequence"/>
</dbReference>
<keyword evidence="2" id="KW-1185">Reference proteome</keyword>